<evidence type="ECO:0000256" key="6">
    <source>
        <dbReference type="SAM" id="Phobius"/>
    </source>
</evidence>
<evidence type="ECO:0000256" key="3">
    <source>
        <dbReference type="ARBA" id="ARBA00022692"/>
    </source>
</evidence>
<keyword evidence="4 6" id="KW-1133">Transmembrane helix</keyword>
<dbReference type="Gene3D" id="1.20.1510.10">
    <property type="entry name" value="Cation efflux protein transmembrane domain"/>
    <property type="match status" value="1"/>
</dbReference>
<sequence length="98" mass="10906">MAHQAVAKRQRHLGQLLQFPRGIAQKRRVRQFWGLIVAVLIFGLGGGVSFYEGVQHLLHPVEWMDATWNYIALAAAALIEGTSLGNALRQFLKQKGIA</sequence>
<evidence type="ECO:0000256" key="5">
    <source>
        <dbReference type="ARBA" id="ARBA00023136"/>
    </source>
</evidence>
<gene>
    <name evidence="8" type="ORF">WKW80_16640</name>
</gene>
<evidence type="ECO:0000256" key="1">
    <source>
        <dbReference type="ARBA" id="ARBA00004141"/>
    </source>
</evidence>
<evidence type="ECO:0000259" key="7">
    <source>
        <dbReference type="Pfam" id="PF01545"/>
    </source>
</evidence>
<dbReference type="InterPro" id="IPR040177">
    <property type="entry name" value="SLC30A9"/>
</dbReference>
<keyword evidence="5 6" id="KW-0472">Membrane</keyword>
<comment type="subcellular location">
    <subcellularLocation>
        <location evidence="1">Membrane</location>
        <topology evidence="1">Multi-pass membrane protein</topology>
    </subcellularLocation>
</comment>
<keyword evidence="9" id="KW-1185">Reference proteome</keyword>
<reference evidence="8 9" key="1">
    <citation type="submission" date="2024-03" db="EMBL/GenBank/DDBJ databases">
        <title>Novel species of the genus Variovorax.</title>
        <authorList>
            <person name="Liu Q."/>
            <person name="Xin Y.-H."/>
        </authorList>
    </citation>
    <scope>NUCLEOTIDE SEQUENCE [LARGE SCALE GENOMIC DNA]</scope>
    <source>
        <strain evidence="8 9">KACC 18501</strain>
    </source>
</reference>
<protein>
    <recommendedName>
        <fullName evidence="7">Cation efflux protein transmembrane domain-containing protein</fullName>
    </recommendedName>
</protein>
<feature type="domain" description="Cation efflux protein transmembrane" evidence="7">
    <location>
        <begin position="28"/>
        <end position="87"/>
    </location>
</feature>
<evidence type="ECO:0000256" key="4">
    <source>
        <dbReference type="ARBA" id="ARBA00022989"/>
    </source>
</evidence>
<dbReference type="PANTHER" id="PTHR13414:SF9">
    <property type="entry name" value="PROTON-COUPLED ZINC ANTIPORTER SLC30A9, MITOCHONDRIAL"/>
    <property type="match status" value="1"/>
</dbReference>
<comment type="caution">
    <text evidence="8">The sequence shown here is derived from an EMBL/GenBank/DDBJ whole genome shotgun (WGS) entry which is preliminary data.</text>
</comment>
<feature type="transmembrane region" description="Helical" evidence="6">
    <location>
        <begin position="32"/>
        <end position="50"/>
    </location>
</feature>
<organism evidence="8 9">
    <name type="scientific">Variovorax humicola</name>
    <dbReference type="NCBI Taxonomy" id="1769758"/>
    <lineage>
        <taxon>Bacteria</taxon>
        <taxon>Pseudomonadati</taxon>
        <taxon>Pseudomonadota</taxon>
        <taxon>Betaproteobacteria</taxon>
        <taxon>Burkholderiales</taxon>
        <taxon>Comamonadaceae</taxon>
        <taxon>Variovorax</taxon>
    </lineage>
</organism>
<proteinExistence type="predicted"/>
<dbReference type="RefSeq" id="WP_340364678.1">
    <property type="nucleotide sequence ID" value="NZ_JBBKZV010000009.1"/>
</dbReference>
<evidence type="ECO:0000313" key="8">
    <source>
        <dbReference type="EMBL" id="MEJ8823644.1"/>
    </source>
</evidence>
<evidence type="ECO:0000313" key="9">
    <source>
        <dbReference type="Proteomes" id="UP001363010"/>
    </source>
</evidence>
<dbReference type="PANTHER" id="PTHR13414">
    <property type="entry name" value="HUEL-CATION TRANSPORTER"/>
    <property type="match status" value="1"/>
</dbReference>
<dbReference type="SUPFAM" id="SSF161111">
    <property type="entry name" value="Cation efflux protein transmembrane domain-like"/>
    <property type="match status" value="1"/>
</dbReference>
<dbReference type="InterPro" id="IPR058533">
    <property type="entry name" value="Cation_efflux_TM"/>
</dbReference>
<evidence type="ECO:0000256" key="2">
    <source>
        <dbReference type="ARBA" id="ARBA00022448"/>
    </source>
</evidence>
<keyword evidence="3 6" id="KW-0812">Transmembrane</keyword>
<dbReference type="EMBL" id="JBBKZV010000009">
    <property type="protein sequence ID" value="MEJ8823644.1"/>
    <property type="molecule type" value="Genomic_DNA"/>
</dbReference>
<feature type="transmembrane region" description="Helical" evidence="6">
    <location>
        <begin position="70"/>
        <end position="88"/>
    </location>
</feature>
<dbReference type="InterPro" id="IPR027469">
    <property type="entry name" value="Cation_efflux_TMD_sf"/>
</dbReference>
<name>A0ABU8W0R7_9BURK</name>
<dbReference type="Proteomes" id="UP001363010">
    <property type="component" value="Unassembled WGS sequence"/>
</dbReference>
<keyword evidence="2" id="KW-0813">Transport</keyword>
<accession>A0ABU8W0R7</accession>
<dbReference type="Pfam" id="PF01545">
    <property type="entry name" value="Cation_efflux"/>
    <property type="match status" value="1"/>
</dbReference>